<protein>
    <submittedName>
        <fullName evidence="1">Uncharacterized protein</fullName>
    </submittedName>
</protein>
<name>A0A0F9QPA0_9ZZZZ</name>
<reference evidence="1" key="1">
    <citation type="journal article" date="2015" name="Nature">
        <title>Complex archaea that bridge the gap between prokaryotes and eukaryotes.</title>
        <authorList>
            <person name="Spang A."/>
            <person name="Saw J.H."/>
            <person name="Jorgensen S.L."/>
            <person name="Zaremba-Niedzwiedzka K."/>
            <person name="Martijn J."/>
            <person name="Lind A.E."/>
            <person name="van Eijk R."/>
            <person name="Schleper C."/>
            <person name="Guy L."/>
            <person name="Ettema T.J."/>
        </authorList>
    </citation>
    <scope>NUCLEOTIDE SEQUENCE</scope>
</reference>
<proteinExistence type="predicted"/>
<dbReference type="EMBL" id="LAZR01004603">
    <property type="protein sequence ID" value="KKN07133.1"/>
    <property type="molecule type" value="Genomic_DNA"/>
</dbReference>
<evidence type="ECO:0000313" key="1">
    <source>
        <dbReference type="EMBL" id="KKN07133.1"/>
    </source>
</evidence>
<accession>A0A0F9QPA0</accession>
<sequence length="59" mass="7304">MEYKKYTEQEFNKWCKNNAFEDFYNLWEFIEEQDVDIQIGYDGQGVRNVLIIKMKMIEK</sequence>
<comment type="caution">
    <text evidence="1">The sequence shown here is derived from an EMBL/GenBank/DDBJ whole genome shotgun (WGS) entry which is preliminary data.</text>
</comment>
<organism evidence="1">
    <name type="scientific">marine sediment metagenome</name>
    <dbReference type="NCBI Taxonomy" id="412755"/>
    <lineage>
        <taxon>unclassified sequences</taxon>
        <taxon>metagenomes</taxon>
        <taxon>ecological metagenomes</taxon>
    </lineage>
</organism>
<dbReference type="AlphaFoldDB" id="A0A0F9QPA0"/>
<gene>
    <name evidence="1" type="ORF">LCGC14_1070170</name>
</gene>